<keyword evidence="3" id="KW-0675">Receptor</keyword>
<dbReference type="EMBL" id="OC856901">
    <property type="protein sequence ID" value="CAD7624445.1"/>
    <property type="molecule type" value="Genomic_DNA"/>
</dbReference>
<keyword evidence="5" id="KW-1185">Reference proteome</keyword>
<reference evidence="4" key="1">
    <citation type="submission" date="2020-11" db="EMBL/GenBank/DDBJ databases">
        <authorList>
            <person name="Tran Van P."/>
        </authorList>
    </citation>
    <scope>NUCLEOTIDE SEQUENCE</scope>
</reference>
<name>A0A7R9KJK7_9ACAR</name>
<dbReference type="EMBL" id="CAJPIZ010002326">
    <property type="protein sequence ID" value="CAG2104875.1"/>
    <property type="molecule type" value="Genomic_DNA"/>
</dbReference>
<protein>
    <submittedName>
        <fullName evidence="4">Uncharacterized protein</fullName>
    </submittedName>
</protein>
<dbReference type="Gene3D" id="1.10.565.10">
    <property type="entry name" value="Retinoid X Receptor"/>
    <property type="match status" value="1"/>
</dbReference>
<keyword evidence="2" id="KW-0804">Transcription</keyword>
<keyword evidence="1" id="KW-0805">Transcription regulation</keyword>
<proteinExistence type="predicted"/>
<evidence type="ECO:0000313" key="4">
    <source>
        <dbReference type="EMBL" id="CAD7624445.1"/>
    </source>
</evidence>
<evidence type="ECO:0000256" key="2">
    <source>
        <dbReference type="ARBA" id="ARBA00023163"/>
    </source>
</evidence>
<evidence type="ECO:0000313" key="5">
    <source>
        <dbReference type="Proteomes" id="UP000759131"/>
    </source>
</evidence>
<evidence type="ECO:0000256" key="3">
    <source>
        <dbReference type="ARBA" id="ARBA00023170"/>
    </source>
</evidence>
<gene>
    <name evidence="4" type="ORF">OSB1V03_LOCUS4890</name>
</gene>
<dbReference type="AlphaFoldDB" id="A0A7R9KJK7"/>
<organism evidence="4">
    <name type="scientific">Medioppia subpectinata</name>
    <dbReference type="NCBI Taxonomy" id="1979941"/>
    <lineage>
        <taxon>Eukaryota</taxon>
        <taxon>Metazoa</taxon>
        <taxon>Ecdysozoa</taxon>
        <taxon>Arthropoda</taxon>
        <taxon>Chelicerata</taxon>
        <taxon>Arachnida</taxon>
        <taxon>Acari</taxon>
        <taxon>Acariformes</taxon>
        <taxon>Sarcoptiformes</taxon>
        <taxon>Oribatida</taxon>
        <taxon>Brachypylina</taxon>
        <taxon>Oppioidea</taxon>
        <taxon>Oppiidae</taxon>
        <taxon>Medioppia</taxon>
    </lineage>
</organism>
<sequence length="80" mass="9500">MNLNGFNNICADDKYALMKHGVRDLVLIRCLKYYNIEIECFVAEIDHDHSMQFDLDVYQPFGLTNSNNNCIYIYCKDIYY</sequence>
<evidence type="ECO:0000256" key="1">
    <source>
        <dbReference type="ARBA" id="ARBA00023015"/>
    </source>
</evidence>
<dbReference type="InterPro" id="IPR035500">
    <property type="entry name" value="NHR-like_dom_sf"/>
</dbReference>
<dbReference type="Proteomes" id="UP000759131">
    <property type="component" value="Unassembled WGS sequence"/>
</dbReference>
<accession>A0A7R9KJK7</accession>
<dbReference type="SUPFAM" id="SSF48508">
    <property type="entry name" value="Nuclear receptor ligand-binding domain"/>
    <property type="match status" value="1"/>
</dbReference>